<feature type="signal peptide" evidence="1">
    <location>
        <begin position="1"/>
        <end position="21"/>
    </location>
</feature>
<keyword evidence="1" id="KW-0732">Signal</keyword>
<dbReference type="OrthoDB" id="9814380at2"/>
<dbReference type="EMBL" id="DF968182">
    <property type="protein sequence ID" value="GAP44117.1"/>
    <property type="molecule type" value="Genomic_DNA"/>
</dbReference>
<feature type="chain" id="PRO_5006633142" evidence="1">
    <location>
        <begin position="22"/>
        <end position="352"/>
    </location>
</feature>
<reference evidence="2" key="1">
    <citation type="journal article" date="2015" name="Genome Announc.">
        <title>Draft Genome Sequence of Bacteroidales Strain TBC1, a Novel Isolate from a Methanogenic Wastewater Treatment System.</title>
        <authorList>
            <person name="Tourlousse D.M."/>
            <person name="Matsuura N."/>
            <person name="Sun L."/>
            <person name="Toyonaga M."/>
            <person name="Kuroda K."/>
            <person name="Ohashi A."/>
            <person name="Cruz R."/>
            <person name="Yamaguchi T."/>
            <person name="Sekiguchi Y."/>
        </authorList>
    </citation>
    <scope>NUCLEOTIDE SEQUENCE [LARGE SCALE GENOMIC DNA]</scope>
    <source>
        <strain evidence="2">TBC1</strain>
    </source>
</reference>
<evidence type="ECO:0000313" key="3">
    <source>
        <dbReference type="Proteomes" id="UP000053091"/>
    </source>
</evidence>
<protein>
    <submittedName>
        <fullName evidence="2">Concanavalin A-like lectin</fullName>
    </submittedName>
</protein>
<accession>A0A0S7BTD6</accession>
<dbReference type="SUPFAM" id="SSF49899">
    <property type="entry name" value="Concanavalin A-like lectins/glucanases"/>
    <property type="match status" value="1"/>
</dbReference>
<keyword evidence="2" id="KW-0430">Lectin</keyword>
<dbReference type="GO" id="GO:0030246">
    <property type="term" value="F:carbohydrate binding"/>
    <property type="evidence" value="ECO:0007669"/>
    <property type="project" value="UniProtKB-KW"/>
</dbReference>
<proteinExistence type="predicted"/>
<dbReference type="Gene3D" id="2.60.120.200">
    <property type="match status" value="1"/>
</dbReference>
<dbReference type="Gene3D" id="1.20.1270.90">
    <property type="entry name" value="AF1782-like"/>
    <property type="match status" value="1"/>
</dbReference>
<sequence>MKNLMKLHTLLLMLFVSTALILGSCKDDDDDIVEGDKTELNALIAQADAIAAAATSADYPQSAIDAFKTTLQTVKDAVATPLTQEQINNLIVQLNAAMETFDSQAYGYIDESLYLNAGWHFDEGSGSTATAYSATQHVATFFRGNTVILGNDAMMPSWTDGVKGKAVYFNKGAHLEVPYTNSFLPANLTISVWVKPDELYEHNYIVSQNYWNGYKLQTQGGGKPFFTYKKIDGGIIDADNETDNSIKVAQWNHIVVSVNATTKELKFYVDGTLTKTWTETDKNIGPLLQTLENAQPFIIGGVATDAELAANFMEWTTAENLGYFKGAIDELKIYNIALTDGQVSKLYNDEKP</sequence>
<dbReference type="STRING" id="1678841.TBC1_112278"/>
<name>A0A0S7BTD6_9BACT</name>
<dbReference type="RefSeq" id="WP_062042367.1">
    <property type="nucleotide sequence ID" value="NZ_DF968182.1"/>
</dbReference>
<organism evidence="2">
    <name type="scientific">Lentimicrobium saccharophilum</name>
    <dbReference type="NCBI Taxonomy" id="1678841"/>
    <lineage>
        <taxon>Bacteria</taxon>
        <taxon>Pseudomonadati</taxon>
        <taxon>Bacteroidota</taxon>
        <taxon>Bacteroidia</taxon>
        <taxon>Bacteroidales</taxon>
        <taxon>Lentimicrobiaceae</taxon>
        <taxon>Lentimicrobium</taxon>
    </lineage>
</organism>
<dbReference type="GO" id="GO:0004553">
    <property type="term" value="F:hydrolase activity, hydrolyzing O-glycosyl compounds"/>
    <property type="evidence" value="ECO:0007669"/>
    <property type="project" value="UniProtKB-ARBA"/>
</dbReference>
<dbReference type="AlphaFoldDB" id="A0A0S7BTD6"/>
<dbReference type="Proteomes" id="UP000053091">
    <property type="component" value="Unassembled WGS sequence"/>
</dbReference>
<dbReference type="GO" id="GO:0005975">
    <property type="term" value="P:carbohydrate metabolic process"/>
    <property type="evidence" value="ECO:0007669"/>
    <property type="project" value="UniProtKB-ARBA"/>
</dbReference>
<keyword evidence="3" id="KW-1185">Reference proteome</keyword>
<evidence type="ECO:0000313" key="2">
    <source>
        <dbReference type="EMBL" id="GAP44117.1"/>
    </source>
</evidence>
<evidence type="ECO:0000256" key="1">
    <source>
        <dbReference type="SAM" id="SignalP"/>
    </source>
</evidence>
<dbReference type="PROSITE" id="PS51257">
    <property type="entry name" value="PROKAR_LIPOPROTEIN"/>
    <property type="match status" value="1"/>
</dbReference>
<gene>
    <name evidence="2" type="ORF">TBC1_112278</name>
</gene>
<dbReference type="Pfam" id="PF13385">
    <property type="entry name" value="Laminin_G_3"/>
    <property type="match status" value="1"/>
</dbReference>
<dbReference type="InterPro" id="IPR013320">
    <property type="entry name" value="ConA-like_dom_sf"/>
</dbReference>